<keyword evidence="5 8" id="KW-1133">Transmembrane helix</keyword>
<evidence type="ECO:0000256" key="2">
    <source>
        <dbReference type="ARBA" id="ARBA00008914"/>
    </source>
</evidence>
<dbReference type="InterPro" id="IPR025713">
    <property type="entry name" value="MotB-like_N_dom"/>
</dbReference>
<evidence type="ECO:0000313" key="11">
    <source>
        <dbReference type="Proteomes" id="UP000662904"/>
    </source>
</evidence>
<feature type="transmembrane region" description="Helical" evidence="8">
    <location>
        <begin position="21"/>
        <end position="40"/>
    </location>
</feature>
<keyword evidence="4 8" id="KW-0812">Transmembrane</keyword>
<keyword evidence="6 7" id="KW-0472">Membrane</keyword>
<evidence type="ECO:0000256" key="3">
    <source>
        <dbReference type="ARBA" id="ARBA00022475"/>
    </source>
</evidence>
<name>A0A8A0RPQ4_9FIRM</name>
<keyword evidence="3" id="KW-1003">Cell membrane</keyword>
<evidence type="ECO:0000256" key="4">
    <source>
        <dbReference type="ARBA" id="ARBA00022692"/>
    </source>
</evidence>
<gene>
    <name evidence="10" type="primary">motB</name>
    <name evidence="10" type="ORF">H0A61_02273</name>
</gene>
<dbReference type="Pfam" id="PF13677">
    <property type="entry name" value="MotB_plug"/>
    <property type="match status" value="1"/>
</dbReference>
<dbReference type="GO" id="GO:0005886">
    <property type="term" value="C:plasma membrane"/>
    <property type="evidence" value="ECO:0007669"/>
    <property type="project" value="UniProtKB-SubCell"/>
</dbReference>
<dbReference type="SUPFAM" id="SSF103088">
    <property type="entry name" value="OmpA-like"/>
    <property type="match status" value="1"/>
</dbReference>
<dbReference type="Gene3D" id="3.30.1330.60">
    <property type="entry name" value="OmpA-like domain"/>
    <property type="match status" value="1"/>
</dbReference>
<comment type="subcellular location">
    <subcellularLocation>
        <location evidence="1">Cell membrane</location>
        <topology evidence="1">Single-pass membrane protein</topology>
    </subcellularLocation>
</comment>
<dbReference type="PANTHER" id="PTHR30329:SF21">
    <property type="entry name" value="LIPOPROTEIN YIAD-RELATED"/>
    <property type="match status" value="1"/>
</dbReference>
<dbReference type="InterPro" id="IPR050330">
    <property type="entry name" value="Bact_OuterMem_StrucFunc"/>
</dbReference>
<dbReference type="EMBL" id="CP059066">
    <property type="protein sequence ID" value="QSQ09892.1"/>
    <property type="molecule type" value="Genomic_DNA"/>
</dbReference>
<dbReference type="PANTHER" id="PTHR30329">
    <property type="entry name" value="STATOR ELEMENT OF FLAGELLAR MOTOR COMPLEX"/>
    <property type="match status" value="1"/>
</dbReference>
<dbReference type="PROSITE" id="PS51123">
    <property type="entry name" value="OMPA_2"/>
    <property type="match status" value="1"/>
</dbReference>
<evidence type="ECO:0000256" key="7">
    <source>
        <dbReference type="PROSITE-ProRule" id="PRU00473"/>
    </source>
</evidence>
<dbReference type="InterPro" id="IPR006665">
    <property type="entry name" value="OmpA-like"/>
</dbReference>
<protein>
    <submittedName>
        <fullName evidence="10">Motility protein B</fullName>
    </submittedName>
</protein>
<sequence>MSRRFRGSRDEKRPGSPAWMLTYGDMVTLILAFFVLLYSMSSIDVQKFKLIISSFQNSLGILRGGETFIEEELITPGAAEINISEQSTEELELQHIYNDIQEFIQEEQLQGKIHLKMEERGLVIHLMEGAFFDSGQAVLKKDAVELLNELAKKLKNIDKQIRIEGHTDNVPINTEKYPSNWELSVSRAVTVVRFLIEKHGFSPFQLSAVGYSEYRPIVPNTTPSNRALNRRVDIVILKSEASITEAK</sequence>
<feature type="domain" description="OmpA-like" evidence="9">
    <location>
        <begin position="119"/>
        <end position="240"/>
    </location>
</feature>
<evidence type="ECO:0000256" key="6">
    <source>
        <dbReference type="ARBA" id="ARBA00023136"/>
    </source>
</evidence>
<accession>A0A8A0RPQ4</accession>
<organism evidence="10 11">
    <name type="scientific">Koleobacter methoxysyntrophicus</name>
    <dbReference type="NCBI Taxonomy" id="2751313"/>
    <lineage>
        <taxon>Bacteria</taxon>
        <taxon>Bacillati</taxon>
        <taxon>Bacillota</taxon>
        <taxon>Clostridia</taxon>
        <taxon>Koleobacterales</taxon>
        <taxon>Koleobacteraceae</taxon>
        <taxon>Koleobacter</taxon>
    </lineage>
</organism>
<evidence type="ECO:0000256" key="5">
    <source>
        <dbReference type="ARBA" id="ARBA00022989"/>
    </source>
</evidence>
<dbReference type="AlphaFoldDB" id="A0A8A0RPQ4"/>
<dbReference type="CDD" id="cd07185">
    <property type="entry name" value="OmpA_C-like"/>
    <property type="match status" value="1"/>
</dbReference>
<dbReference type="RefSeq" id="WP_206707225.1">
    <property type="nucleotide sequence ID" value="NZ_CP059066.1"/>
</dbReference>
<proteinExistence type="inferred from homology"/>
<evidence type="ECO:0000259" key="9">
    <source>
        <dbReference type="PROSITE" id="PS51123"/>
    </source>
</evidence>
<dbReference type="KEGG" id="kme:H0A61_02273"/>
<evidence type="ECO:0000256" key="8">
    <source>
        <dbReference type="SAM" id="Phobius"/>
    </source>
</evidence>
<evidence type="ECO:0000313" key="10">
    <source>
        <dbReference type="EMBL" id="QSQ09892.1"/>
    </source>
</evidence>
<evidence type="ECO:0000256" key="1">
    <source>
        <dbReference type="ARBA" id="ARBA00004162"/>
    </source>
</evidence>
<comment type="similarity">
    <text evidence="2">Belongs to the MotB family.</text>
</comment>
<dbReference type="Proteomes" id="UP000662904">
    <property type="component" value="Chromosome"/>
</dbReference>
<keyword evidence="11" id="KW-1185">Reference proteome</keyword>
<dbReference type="InterPro" id="IPR036737">
    <property type="entry name" value="OmpA-like_sf"/>
</dbReference>
<dbReference type="Pfam" id="PF00691">
    <property type="entry name" value="OmpA"/>
    <property type="match status" value="1"/>
</dbReference>
<reference evidence="10" key="1">
    <citation type="submission" date="2020-07" db="EMBL/GenBank/DDBJ databases">
        <title>Koleobacter methoxysyntrophicus gen. nov., sp. nov., a novel anaerobic bacterium isolated from deep subsurface oil field and proposal of Koleobacterales ord. nov. in the phylum Firmicutes.</title>
        <authorList>
            <person name="Sakamoto S."/>
            <person name="Tamaki H."/>
        </authorList>
    </citation>
    <scope>NUCLEOTIDE SEQUENCE</scope>
    <source>
        <strain evidence="10">NRmbB1</strain>
    </source>
</reference>